<dbReference type="AlphaFoldDB" id="A0A5C5Z8J2"/>
<keyword evidence="2" id="KW-0830">Ubiquinone</keyword>
<gene>
    <name evidence="2" type="primary">ubiG_3</name>
    <name evidence="2" type="ORF">CA13_48920</name>
</gene>
<dbReference type="GO" id="GO:0008757">
    <property type="term" value="F:S-adenosylmethionine-dependent methyltransferase activity"/>
    <property type="evidence" value="ECO:0007669"/>
    <property type="project" value="InterPro"/>
</dbReference>
<dbReference type="CDD" id="cd02440">
    <property type="entry name" value="AdoMet_MTases"/>
    <property type="match status" value="1"/>
</dbReference>
<name>A0A5C5Z8J2_9BACT</name>
<dbReference type="RefSeq" id="WP_146400588.1">
    <property type="nucleotide sequence ID" value="NZ_SJPJ01000001.1"/>
</dbReference>
<evidence type="ECO:0000313" key="2">
    <source>
        <dbReference type="EMBL" id="TWT83427.1"/>
    </source>
</evidence>
<evidence type="ECO:0000259" key="1">
    <source>
        <dbReference type="Pfam" id="PF08241"/>
    </source>
</evidence>
<dbReference type="Pfam" id="PF08241">
    <property type="entry name" value="Methyltransf_11"/>
    <property type="match status" value="1"/>
</dbReference>
<reference evidence="2 3" key="1">
    <citation type="submission" date="2019-02" db="EMBL/GenBank/DDBJ databases">
        <title>Deep-cultivation of Planctomycetes and their phenomic and genomic characterization uncovers novel biology.</title>
        <authorList>
            <person name="Wiegand S."/>
            <person name="Jogler M."/>
            <person name="Boedeker C."/>
            <person name="Pinto D."/>
            <person name="Vollmers J."/>
            <person name="Rivas-Marin E."/>
            <person name="Kohn T."/>
            <person name="Peeters S.H."/>
            <person name="Heuer A."/>
            <person name="Rast P."/>
            <person name="Oberbeckmann S."/>
            <person name="Bunk B."/>
            <person name="Jeske O."/>
            <person name="Meyerdierks A."/>
            <person name="Storesund J.E."/>
            <person name="Kallscheuer N."/>
            <person name="Luecker S."/>
            <person name="Lage O.M."/>
            <person name="Pohl T."/>
            <person name="Merkel B.J."/>
            <person name="Hornburger P."/>
            <person name="Mueller R.-W."/>
            <person name="Bruemmer F."/>
            <person name="Labrenz M."/>
            <person name="Spormann A.M."/>
            <person name="Op Den Camp H."/>
            <person name="Overmann J."/>
            <person name="Amann R."/>
            <person name="Jetten M.S.M."/>
            <person name="Mascher T."/>
            <person name="Medema M.H."/>
            <person name="Devos D.P."/>
            <person name="Kaster A.-K."/>
            <person name="Ovreas L."/>
            <person name="Rohde M."/>
            <person name="Galperin M.Y."/>
            <person name="Jogler C."/>
        </authorList>
    </citation>
    <scope>NUCLEOTIDE SEQUENCE [LARGE SCALE GENOMIC DNA]</scope>
    <source>
        <strain evidence="2 3">CA13</strain>
    </source>
</reference>
<keyword evidence="2" id="KW-0808">Transferase</keyword>
<proteinExistence type="predicted"/>
<dbReference type="EMBL" id="SJPJ01000001">
    <property type="protein sequence ID" value="TWT83427.1"/>
    <property type="molecule type" value="Genomic_DNA"/>
</dbReference>
<dbReference type="GO" id="GO:0102208">
    <property type="term" value="F:2-polyprenyl-6-hydroxyphenol methylase activity"/>
    <property type="evidence" value="ECO:0007669"/>
    <property type="project" value="UniProtKB-EC"/>
</dbReference>
<dbReference type="Gene3D" id="3.40.50.150">
    <property type="entry name" value="Vaccinia Virus protein VP39"/>
    <property type="match status" value="1"/>
</dbReference>
<dbReference type="PANTHER" id="PTHR43861">
    <property type="entry name" value="TRANS-ACONITATE 2-METHYLTRANSFERASE-RELATED"/>
    <property type="match status" value="1"/>
</dbReference>
<dbReference type="EC" id="2.1.1.222" evidence="2"/>
<dbReference type="PANTHER" id="PTHR43861:SF1">
    <property type="entry name" value="TRANS-ACONITATE 2-METHYLTRANSFERASE"/>
    <property type="match status" value="1"/>
</dbReference>
<comment type="caution">
    <text evidence="2">The sequence shown here is derived from an EMBL/GenBank/DDBJ whole genome shotgun (WGS) entry which is preliminary data.</text>
</comment>
<dbReference type="OrthoDB" id="9778766at2"/>
<dbReference type="GO" id="GO:0032259">
    <property type="term" value="P:methylation"/>
    <property type="evidence" value="ECO:0007669"/>
    <property type="project" value="UniProtKB-KW"/>
</dbReference>
<keyword evidence="3" id="KW-1185">Reference proteome</keyword>
<accession>A0A5C5Z8J2</accession>
<dbReference type="InterPro" id="IPR029063">
    <property type="entry name" value="SAM-dependent_MTases_sf"/>
</dbReference>
<keyword evidence="2" id="KW-0489">Methyltransferase</keyword>
<sequence>MDTMDEAILYLDMNHEQINRVFTDDLFAGGAVGPRVMELGCGPALIAIEIARRDDALQVMGIDMSVEMLDMAKRQVDIAGLLDRVMLQHADVKAMDEFEEGMADTVACNSVIHHLENPIAGLRTAIRLVKSNGRVFIRDLYRPVTEPEIEKLVEIHGEGEPEAAQQLLRQSLHASLTLEEARELASECGISAECVNMTSDRHWTLDWTKA</sequence>
<evidence type="ECO:0000313" key="3">
    <source>
        <dbReference type="Proteomes" id="UP000315010"/>
    </source>
</evidence>
<protein>
    <submittedName>
        <fullName evidence="2">Ubiquinone biosynthesis O-methyltransferase</fullName>
        <ecNumber evidence="2">2.1.1.222</ecNumber>
    </submittedName>
</protein>
<dbReference type="Proteomes" id="UP000315010">
    <property type="component" value="Unassembled WGS sequence"/>
</dbReference>
<dbReference type="InterPro" id="IPR013216">
    <property type="entry name" value="Methyltransf_11"/>
</dbReference>
<feature type="domain" description="Methyltransferase type 11" evidence="1">
    <location>
        <begin position="38"/>
        <end position="137"/>
    </location>
</feature>
<dbReference type="SUPFAM" id="SSF53335">
    <property type="entry name" value="S-adenosyl-L-methionine-dependent methyltransferases"/>
    <property type="match status" value="1"/>
</dbReference>
<organism evidence="2 3">
    <name type="scientific">Novipirellula herctigrandis</name>
    <dbReference type="NCBI Taxonomy" id="2527986"/>
    <lineage>
        <taxon>Bacteria</taxon>
        <taxon>Pseudomonadati</taxon>
        <taxon>Planctomycetota</taxon>
        <taxon>Planctomycetia</taxon>
        <taxon>Pirellulales</taxon>
        <taxon>Pirellulaceae</taxon>
        <taxon>Novipirellula</taxon>
    </lineage>
</organism>